<protein>
    <submittedName>
        <fullName evidence="1">Uncharacterized protein</fullName>
    </submittedName>
</protein>
<dbReference type="AlphaFoldDB" id="A0A175RBJ1"/>
<evidence type="ECO:0000313" key="2">
    <source>
        <dbReference type="Proteomes" id="UP000078529"/>
    </source>
</evidence>
<feature type="non-terminal residue" evidence="1">
    <location>
        <position position="1"/>
    </location>
</feature>
<comment type="caution">
    <text evidence="1">The sequence shown here is derived from an EMBL/GenBank/DDBJ whole genome shotgun (WGS) entry which is preliminary data.</text>
</comment>
<accession>A0A175RBJ1</accession>
<keyword evidence="2" id="KW-1185">Reference proteome</keyword>
<sequence>IGPIQHRDIRDFKQETHELFDVMFVALEDGTACRADAVAILREIDGVEEQCRQLRAKCEGLL</sequence>
<proteinExistence type="predicted"/>
<reference evidence="1 2" key="1">
    <citation type="journal article" date="2016" name="Front. Microbiol.">
        <title>Genomic Resource of Rice Seed Associated Bacteria.</title>
        <authorList>
            <person name="Midha S."/>
            <person name="Bansal K."/>
            <person name="Sharma S."/>
            <person name="Kumar N."/>
            <person name="Patil P.P."/>
            <person name="Chaudhry V."/>
            <person name="Patil P.B."/>
        </authorList>
    </citation>
    <scope>NUCLEOTIDE SEQUENCE [LARGE SCALE GENOMIC DNA]</scope>
    <source>
        <strain evidence="1 2">NS365</strain>
    </source>
</reference>
<name>A0A175RBJ1_9HYPH</name>
<dbReference type="PATRIC" id="fig|401562.4.peg.1127"/>
<evidence type="ECO:0000313" key="1">
    <source>
        <dbReference type="EMBL" id="KTQ97185.1"/>
    </source>
</evidence>
<dbReference type="RefSeq" id="WP_193753535.1">
    <property type="nucleotide sequence ID" value="NZ_LDQA01000161.1"/>
</dbReference>
<dbReference type="EMBL" id="LDQA01000161">
    <property type="protein sequence ID" value="KTQ97185.1"/>
    <property type="molecule type" value="Genomic_DNA"/>
</dbReference>
<gene>
    <name evidence="1" type="ORF">NS365_23305</name>
</gene>
<organism evidence="1 2">
    <name type="scientific">Aureimonas ureilytica</name>
    <dbReference type="NCBI Taxonomy" id="401562"/>
    <lineage>
        <taxon>Bacteria</taxon>
        <taxon>Pseudomonadati</taxon>
        <taxon>Pseudomonadota</taxon>
        <taxon>Alphaproteobacteria</taxon>
        <taxon>Hyphomicrobiales</taxon>
        <taxon>Aurantimonadaceae</taxon>
        <taxon>Aureimonas</taxon>
    </lineage>
</organism>
<dbReference type="Proteomes" id="UP000078529">
    <property type="component" value="Unassembled WGS sequence"/>
</dbReference>